<evidence type="ECO:0000256" key="2">
    <source>
        <dbReference type="SAM" id="SignalP"/>
    </source>
</evidence>
<dbReference type="KEGG" id="xyk:GT347_10085"/>
<protein>
    <submittedName>
        <fullName evidence="3">Tripartite tricarboxylate transporter substrate binding protein</fullName>
    </submittedName>
</protein>
<dbReference type="AlphaFoldDB" id="A0A857JBV4"/>
<feature type="signal peptide" evidence="2">
    <location>
        <begin position="1"/>
        <end position="20"/>
    </location>
</feature>
<dbReference type="Gene3D" id="3.40.190.10">
    <property type="entry name" value="Periplasmic binding protein-like II"/>
    <property type="match status" value="1"/>
</dbReference>
<dbReference type="PANTHER" id="PTHR42928:SF5">
    <property type="entry name" value="BLR1237 PROTEIN"/>
    <property type="match status" value="1"/>
</dbReference>
<feature type="chain" id="PRO_5032963427" evidence="2">
    <location>
        <begin position="21"/>
        <end position="317"/>
    </location>
</feature>
<dbReference type="EMBL" id="CP047650">
    <property type="protein sequence ID" value="QHJ01485.1"/>
    <property type="molecule type" value="Genomic_DNA"/>
</dbReference>
<dbReference type="InterPro" id="IPR042100">
    <property type="entry name" value="Bug_dom1"/>
</dbReference>
<gene>
    <name evidence="3" type="ORF">GT347_10085</name>
</gene>
<dbReference type="SUPFAM" id="SSF53850">
    <property type="entry name" value="Periplasmic binding protein-like II"/>
    <property type="match status" value="1"/>
</dbReference>
<comment type="similarity">
    <text evidence="1">Belongs to the UPF0065 (bug) family.</text>
</comment>
<accession>A0A857JBV4</accession>
<keyword evidence="4" id="KW-1185">Reference proteome</keyword>
<dbReference type="PANTHER" id="PTHR42928">
    <property type="entry name" value="TRICARBOXYLATE-BINDING PROTEIN"/>
    <property type="match status" value="1"/>
</dbReference>
<reference evidence="3 4" key="1">
    <citation type="submission" date="2020-01" db="EMBL/GenBank/DDBJ databases">
        <title>Genome sequencing of strain KACC 21265.</title>
        <authorList>
            <person name="Heo J."/>
            <person name="Kim S.-J."/>
            <person name="Kim J.-S."/>
            <person name="Hong S.-B."/>
            <person name="Kwon S.-W."/>
        </authorList>
    </citation>
    <scope>NUCLEOTIDE SEQUENCE [LARGE SCALE GENOMIC DNA]</scope>
    <source>
        <strain evidence="3 4">KACC 21265</strain>
    </source>
</reference>
<dbReference type="Pfam" id="PF03401">
    <property type="entry name" value="TctC"/>
    <property type="match status" value="1"/>
</dbReference>
<evidence type="ECO:0000313" key="4">
    <source>
        <dbReference type="Proteomes" id="UP000464787"/>
    </source>
</evidence>
<keyword evidence="2" id="KW-0732">Signal</keyword>
<dbReference type="CDD" id="cd13578">
    <property type="entry name" value="PBP2_Bug27"/>
    <property type="match status" value="1"/>
</dbReference>
<dbReference type="Proteomes" id="UP000464787">
    <property type="component" value="Chromosome"/>
</dbReference>
<dbReference type="Gene3D" id="3.40.190.150">
    <property type="entry name" value="Bordetella uptake gene, domain 1"/>
    <property type="match status" value="1"/>
</dbReference>
<dbReference type="PIRSF" id="PIRSF017082">
    <property type="entry name" value="YflP"/>
    <property type="match status" value="1"/>
</dbReference>
<evidence type="ECO:0000256" key="1">
    <source>
        <dbReference type="ARBA" id="ARBA00006987"/>
    </source>
</evidence>
<sequence>MRRTLLLSLCVAGLPALASAAEFPEKPIRLIVPFAAGGGVDALARPLAREMAEILGQNVFVDVKPSNTGQIGAVEVAHAQPDGYTMLISSAAFGSTPAFYPKVPYHPVKDFEMVTILASTPQVLVANANYPVASVNDVLQAAKSGKQVNFALSGSTGIQSLATELLSTMGNVQLTKVPYKGAGAAFADLIGGQVDLMIDNPASSLVHVRSGKLKLLATTGAKRMASLPDTPTIAETLPGFEALNWFVLAVPAKTPPAVVQRLHAAALEAMRRPSLRQMADRDGLEVMGNSPAEARAFIAAETEKWTKVVKDKGLQMQ</sequence>
<dbReference type="InterPro" id="IPR005064">
    <property type="entry name" value="BUG"/>
</dbReference>
<evidence type="ECO:0000313" key="3">
    <source>
        <dbReference type="EMBL" id="QHJ01485.1"/>
    </source>
</evidence>
<organism evidence="3 4">
    <name type="scientific">Xylophilus rhododendri</name>
    <dbReference type="NCBI Taxonomy" id="2697032"/>
    <lineage>
        <taxon>Bacteria</taxon>
        <taxon>Pseudomonadati</taxon>
        <taxon>Pseudomonadota</taxon>
        <taxon>Betaproteobacteria</taxon>
        <taxon>Burkholderiales</taxon>
        <taxon>Xylophilus</taxon>
    </lineage>
</organism>
<proteinExistence type="inferred from homology"/>
<name>A0A857JBV4_9BURK</name>